<gene>
    <name evidence="2" type="ORF">SUNI508_06865</name>
</gene>
<feature type="compositionally biased region" description="Basic and acidic residues" evidence="1">
    <location>
        <begin position="309"/>
        <end position="319"/>
    </location>
</feature>
<dbReference type="EMBL" id="JARVKF010000279">
    <property type="protein sequence ID" value="KAK9419859.1"/>
    <property type="molecule type" value="Genomic_DNA"/>
</dbReference>
<keyword evidence="3" id="KW-1185">Reference proteome</keyword>
<sequence>MDVSMDDQALTATDDNDASDRRPASTSSSLVPRPTSLNPIQRMDLKCLAVLRALKEMQTMALDVLNEHDPGADNSSGAPNTSLYDMGPAYKMQLGMLSKTIFLYKAAFIRKCNEVTFPKEPDFSVFFRGTGRFACKLLWKGDHHRTMGDPTRMRRKRNNREYEVLGFANTDNNLDILERTMVFLNKYKNLRLQDYKKSHPQIPFSKLERHLQAWESATPAPVAPSQYRRMIDSTWCGKDKVFKRTADSIFLLIAIPNTTIGQGGYEYHDPVVDKIVEASSVSKDDLVLYATDYCMQRIQVILGHQNDARQKRESAKEAGKPVPSDQSVEEMTARLMEAQLDDLDVDGEEQLEPVKKRRREDTDS</sequence>
<reference evidence="2 3" key="1">
    <citation type="journal article" date="2024" name="J. Plant Pathol.">
        <title>Sequence and assembly of the genome of Seiridium unicorne, isolate CBS 538.82, causal agent of cypress canker disease.</title>
        <authorList>
            <person name="Scali E."/>
            <person name="Rocca G.D."/>
            <person name="Danti R."/>
            <person name="Garbelotto M."/>
            <person name="Barberini S."/>
            <person name="Baroncelli R."/>
            <person name="Emiliani G."/>
        </authorList>
    </citation>
    <scope>NUCLEOTIDE SEQUENCE [LARGE SCALE GENOMIC DNA]</scope>
    <source>
        <strain evidence="2 3">BM-138-508</strain>
    </source>
</reference>
<protein>
    <submittedName>
        <fullName evidence="2">Uncharacterized protein</fullName>
    </submittedName>
</protein>
<evidence type="ECO:0000256" key="1">
    <source>
        <dbReference type="SAM" id="MobiDB-lite"/>
    </source>
</evidence>
<feature type="compositionally biased region" description="Acidic residues" evidence="1">
    <location>
        <begin position="339"/>
        <end position="351"/>
    </location>
</feature>
<comment type="caution">
    <text evidence="2">The sequence shown here is derived from an EMBL/GenBank/DDBJ whole genome shotgun (WGS) entry which is preliminary data.</text>
</comment>
<name>A0ABR2UZ96_9PEZI</name>
<dbReference type="Proteomes" id="UP001408356">
    <property type="component" value="Unassembled WGS sequence"/>
</dbReference>
<feature type="compositionally biased region" description="Polar residues" evidence="1">
    <location>
        <begin position="24"/>
        <end position="37"/>
    </location>
</feature>
<feature type="region of interest" description="Disordered" evidence="1">
    <location>
        <begin position="1"/>
        <end position="37"/>
    </location>
</feature>
<organism evidence="2 3">
    <name type="scientific">Seiridium unicorne</name>
    <dbReference type="NCBI Taxonomy" id="138068"/>
    <lineage>
        <taxon>Eukaryota</taxon>
        <taxon>Fungi</taxon>
        <taxon>Dikarya</taxon>
        <taxon>Ascomycota</taxon>
        <taxon>Pezizomycotina</taxon>
        <taxon>Sordariomycetes</taxon>
        <taxon>Xylariomycetidae</taxon>
        <taxon>Amphisphaeriales</taxon>
        <taxon>Sporocadaceae</taxon>
        <taxon>Seiridium</taxon>
    </lineage>
</organism>
<accession>A0ABR2UZ96</accession>
<evidence type="ECO:0000313" key="2">
    <source>
        <dbReference type="EMBL" id="KAK9419859.1"/>
    </source>
</evidence>
<proteinExistence type="predicted"/>
<feature type="region of interest" description="Disordered" evidence="1">
    <location>
        <begin position="339"/>
        <end position="364"/>
    </location>
</feature>
<evidence type="ECO:0000313" key="3">
    <source>
        <dbReference type="Proteomes" id="UP001408356"/>
    </source>
</evidence>
<feature type="region of interest" description="Disordered" evidence="1">
    <location>
        <begin position="309"/>
        <end position="328"/>
    </location>
</feature>